<feature type="transmembrane region" description="Helical" evidence="6">
    <location>
        <begin position="75"/>
        <end position="95"/>
    </location>
</feature>
<sequence>MEIGVLYSDDILFAELKRVFGKLWIVLELTGLRCIKSKLEQKPDMCSENVRKICKYYFGIIQGIEKFEDFFSAPVFILVVSNFCIVSLMVMDMMYVTNWVSKLMTEAVFYCLYIFGSLGVLTICAANIPLEMQRIKAVLLNKMSASSLEGRLLCNEKYIKLLLKRDVCVLTACNVFHFDRAFFLKALVSVIAQAIVAFQLYYSLQISSKDQDSSSNKTITFVNSP</sequence>
<feature type="transmembrane region" description="Helical" evidence="6">
    <location>
        <begin position="182"/>
        <end position="202"/>
    </location>
</feature>
<reference evidence="7" key="1">
    <citation type="submission" date="2020-08" db="EMBL/GenBank/DDBJ databases">
        <title>Multicomponent nature underlies the extraordinary mechanical properties of spider dragline silk.</title>
        <authorList>
            <person name="Kono N."/>
            <person name="Nakamura H."/>
            <person name="Mori M."/>
            <person name="Yoshida Y."/>
            <person name="Ohtoshi R."/>
            <person name="Malay A.D."/>
            <person name="Moran D.A.P."/>
            <person name="Tomita M."/>
            <person name="Numata K."/>
            <person name="Arakawa K."/>
        </authorList>
    </citation>
    <scope>NUCLEOTIDE SEQUENCE</scope>
</reference>
<evidence type="ECO:0000256" key="1">
    <source>
        <dbReference type="ARBA" id="ARBA00004651"/>
    </source>
</evidence>
<proteinExistence type="predicted"/>
<evidence type="ECO:0000313" key="8">
    <source>
        <dbReference type="Proteomes" id="UP000886998"/>
    </source>
</evidence>
<keyword evidence="3 6" id="KW-0812">Transmembrane</keyword>
<keyword evidence="2" id="KW-1003">Cell membrane</keyword>
<dbReference type="InterPro" id="IPR013604">
    <property type="entry name" value="7TM_chemorcpt"/>
</dbReference>
<protein>
    <submittedName>
        <fullName evidence="7">Uncharacterized protein</fullName>
    </submittedName>
</protein>
<feature type="transmembrane region" description="Helical" evidence="6">
    <location>
        <begin position="107"/>
        <end position="130"/>
    </location>
</feature>
<dbReference type="GO" id="GO:0005886">
    <property type="term" value="C:plasma membrane"/>
    <property type="evidence" value="ECO:0007669"/>
    <property type="project" value="UniProtKB-SubCell"/>
</dbReference>
<evidence type="ECO:0000256" key="4">
    <source>
        <dbReference type="ARBA" id="ARBA00022989"/>
    </source>
</evidence>
<evidence type="ECO:0000256" key="3">
    <source>
        <dbReference type="ARBA" id="ARBA00022692"/>
    </source>
</evidence>
<dbReference type="Proteomes" id="UP000886998">
    <property type="component" value="Unassembled WGS sequence"/>
</dbReference>
<dbReference type="EMBL" id="BMAV01027590">
    <property type="protein sequence ID" value="GFS60687.1"/>
    <property type="molecule type" value="Genomic_DNA"/>
</dbReference>
<dbReference type="GO" id="GO:0050909">
    <property type="term" value="P:sensory perception of taste"/>
    <property type="evidence" value="ECO:0007669"/>
    <property type="project" value="InterPro"/>
</dbReference>
<comment type="subcellular location">
    <subcellularLocation>
        <location evidence="1">Cell membrane</location>
        <topology evidence="1">Multi-pass membrane protein</topology>
    </subcellularLocation>
</comment>
<dbReference type="Pfam" id="PF08395">
    <property type="entry name" value="7tm_7"/>
    <property type="match status" value="1"/>
</dbReference>
<gene>
    <name evidence="7" type="primary">AVEN_264953_1</name>
    <name evidence="7" type="ORF">TNIN_130991</name>
</gene>
<keyword evidence="8" id="KW-1185">Reference proteome</keyword>
<dbReference type="OrthoDB" id="6435694at2759"/>
<name>A0A8X6MKT4_9ARAC</name>
<comment type="caution">
    <text evidence="7">The sequence shown here is derived from an EMBL/GenBank/DDBJ whole genome shotgun (WGS) entry which is preliminary data.</text>
</comment>
<accession>A0A8X6MKT4</accession>
<evidence type="ECO:0000256" key="2">
    <source>
        <dbReference type="ARBA" id="ARBA00022475"/>
    </source>
</evidence>
<organism evidence="7 8">
    <name type="scientific">Trichonephila inaurata madagascariensis</name>
    <dbReference type="NCBI Taxonomy" id="2747483"/>
    <lineage>
        <taxon>Eukaryota</taxon>
        <taxon>Metazoa</taxon>
        <taxon>Ecdysozoa</taxon>
        <taxon>Arthropoda</taxon>
        <taxon>Chelicerata</taxon>
        <taxon>Arachnida</taxon>
        <taxon>Araneae</taxon>
        <taxon>Araneomorphae</taxon>
        <taxon>Entelegynae</taxon>
        <taxon>Araneoidea</taxon>
        <taxon>Nephilidae</taxon>
        <taxon>Trichonephila</taxon>
        <taxon>Trichonephila inaurata</taxon>
    </lineage>
</organism>
<dbReference type="AlphaFoldDB" id="A0A8X6MKT4"/>
<keyword evidence="4 6" id="KW-1133">Transmembrane helix</keyword>
<keyword evidence="5 6" id="KW-0472">Membrane</keyword>
<evidence type="ECO:0000313" key="7">
    <source>
        <dbReference type="EMBL" id="GFS60687.1"/>
    </source>
</evidence>
<evidence type="ECO:0000256" key="6">
    <source>
        <dbReference type="SAM" id="Phobius"/>
    </source>
</evidence>
<evidence type="ECO:0000256" key="5">
    <source>
        <dbReference type="ARBA" id="ARBA00023136"/>
    </source>
</evidence>